<comment type="pathway">
    <text evidence="6">Amino-acid biosynthesis; L-arginine biosynthesis; L-ornithine and N-acetyl-L-glutamate from L-glutamate and N(2)-acetyl-L-ornithine (cyclic): step 1/1.</text>
</comment>
<dbReference type="Gene3D" id="3.60.70.12">
    <property type="entry name" value="L-amino peptidase D-ALA esterase/amidase"/>
    <property type="match status" value="1"/>
</dbReference>
<keyword evidence="5 6" id="KW-0012">Acyltransferase</keyword>
<dbReference type="PANTHER" id="PTHR23100:SF0">
    <property type="entry name" value="ARGININE BIOSYNTHESIS BIFUNCTIONAL PROTEIN ARGJ, MITOCHONDRIAL"/>
    <property type="match status" value="1"/>
</dbReference>
<sequence>MTALAVGVTAPRGFAASGVEAGLKQHGGRDLALVVNRGPRAASAGVFTSNRVVAAPVTLTRSHLAAGTLRAVVLNSGGANACTGRPGARDAQATAARAAAALGLEPGQVGVCSTGLIGQRLPLDLLLPGIDQAAAALEEDDEAALAAADAIRTTDTVPKTAVATGDGWSIGGMAKGAGMLAPGLATMLCVLTTDAVLDDAGAASALEEAVRTTFNRTDSDGCMSTNDSVILLSSGASGTAPDPAAFTEALREICARLARQLIADAEGATHDIAVTVAGASDEAAAEAVARAVARSNLFKAAVFGNDPNWGRVVAEVGTVPAEVAPFDPSQLDVSINGVMVCRQEGVGEPRERVDMTAREVRVLVDLHAGEARATVWTNDLTHGYIHENSAYSS</sequence>
<feature type="site" description="Involved in the stabilization of negative charge on the oxyanion by the formation of the oxyanion hole" evidence="6">
    <location>
        <position position="114"/>
    </location>
</feature>
<comment type="catalytic activity">
    <reaction evidence="6">
        <text>N(2)-acetyl-L-ornithine + L-glutamate = N-acetyl-L-glutamate + L-ornithine</text>
        <dbReference type="Rhea" id="RHEA:15349"/>
        <dbReference type="ChEBI" id="CHEBI:29985"/>
        <dbReference type="ChEBI" id="CHEBI:44337"/>
        <dbReference type="ChEBI" id="CHEBI:46911"/>
        <dbReference type="ChEBI" id="CHEBI:57805"/>
        <dbReference type="EC" id="2.3.1.35"/>
    </reaction>
</comment>
<evidence type="ECO:0000256" key="5">
    <source>
        <dbReference type="ARBA" id="ARBA00023315"/>
    </source>
</evidence>
<feature type="binding site" evidence="6">
    <location>
        <position position="388"/>
    </location>
    <ligand>
        <name>substrate</name>
    </ligand>
</feature>
<evidence type="ECO:0000313" key="7">
    <source>
        <dbReference type="EMBL" id="MFC7580564.1"/>
    </source>
</evidence>
<dbReference type="EC" id="2.3.1.35" evidence="6"/>
<keyword evidence="6" id="KW-0511">Multifunctional enzyme</keyword>
<dbReference type="HAMAP" id="MF_01106">
    <property type="entry name" value="ArgJ"/>
    <property type="match status" value="1"/>
</dbReference>
<dbReference type="NCBIfam" id="NF003802">
    <property type="entry name" value="PRK05388.1"/>
    <property type="match status" value="1"/>
</dbReference>
<feature type="binding site" evidence="6">
    <location>
        <position position="393"/>
    </location>
    <ligand>
        <name>substrate</name>
    </ligand>
</feature>
<evidence type="ECO:0000256" key="1">
    <source>
        <dbReference type="ARBA" id="ARBA00006774"/>
    </source>
</evidence>
<evidence type="ECO:0000256" key="6">
    <source>
        <dbReference type="HAMAP-Rule" id="MF_01106"/>
    </source>
</evidence>
<comment type="subcellular location">
    <subcellularLocation>
        <location evidence="6">Cytoplasm</location>
    </subcellularLocation>
</comment>
<organism evidence="7 8">
    <name type="scientific">Schaalia naturae</name>
    <dbReference type="NCBI Taxonomy" id="635203"/>
    <lineage>
        <taxon>Bacteria</taxon>
        <taxon>Bacillati</taxon>
        <taxon>Actinomycetota</taxon>
        <taxon>Actinomycetes</taxon>
        <taxon>Actinomycetales</taxon>
        <taxon>Actinomycetaceae</taxon>
        <taxon>Schaalia</taxon>
    </lineage>
</organism>
<dbReference type="InterPro" id="IPR016117">
    <property type="entry name" value="ArgJ-like_dom_sf"/>
</dbReference>
<reference evidence="8" key="1">
    <citation type="journal article" date="2019" name="Int. J. Syst. Evol. Microbiol.">
        <title>The Global Catalogue of Microorganisms (GCM) 10K type strain sequencing project: providing services to taxonomists for standard genome sequencing and annotation.</title>
        <authorList>
            <consortium name="The Broad Institute Genomics Platform"/>
            <consortium name="The Broad Institute Genome Sequencing Center for Infectious Disease"/>
            <person name="Wu L."/>
            <person name="Ma J."/>
        </authorList>
    </citation>
    <scope>NUCLEOTIDE SEQUENCE [LARGE SCALE GENOMIC DNA]</scope>
    <source>
        <strain evidence="8">CCUG 56698</strain>
    </source>
</reference>
<dbReference type="InterPro" id="IPR002813">
    <property type="entry name" value="Arg_biosynth_ArgJ"/>
</dbReference>
<evidence type="ECO:0000313" key="8">
    <source>
        <dbReference type="Proteomes" id="UP001596527"/>
    </source>
</evidence>
<dbReference type="EMBL" id="JBHTEF010000001">
    <property type="protein sequence ID" value="MFC7580564.1"/>
    <property type="molecule type" value="Genomic_DNA"/>
</dbReference>
<feature type="binding site" evidence="6">
    <location>
        <position position="186"/>
    </location>
    <ligand>
        <name>substrate</name>
    </ligand>
</feature>
<keyword evidence="4 6" id="KW-0068">Autocatalytic cleavage</keyword>
<comment type="function">
    <text evidence="6">Catalyzes two activities which are involved in the cyclic version of arginine biosynthesis: the synthesis of N-acetylglutamate from glutamate and acetyl-CoA as the acetyl donor, and of ornithine by transacetylation between N(2)-acetylornithine and glutamate.</text>
</comment>
<feature type="active site" description="Nucleophile" evidence="6">
    <location>
        <position position="186"/>
    </location>
</feature>
<feature type="binding site" evidence="6">
    <location>
        <position position="175"/>
    </location>
    <ligand>
        <name>substrate</name>
    </ligand>
</feature>
<evidence type="ECO:0000256" key="2">
    <source>
        <dbReference type="ARBA" id="ARBA00011475"/>
    </source>
</evidence>
<gene>
    <name evidence="6 7" type="primary">argJ</name>
    <name evidence="7" type="ORF">ACFQWG_04970</name>
</gene>
<keyword evidence="6" id="KW-0055">Arginine biosynthesis</keyword>
<keyword evidence="6" id="KW-0028">Amino-acid biosynthesis</keyword>
<dbReference type="InterPro" id="IPR042195">
    <property type="entry name" value="ArgJ_beta_C"/>
</dbReference>
<evidence type="ECO:0000256" key="3">
    <source>
        <dbReference type="ARBA" id="ARBA00022679"/>
    </source>
</evidence>
<dbReference type="NCBIfam" id="TIGR00120">
    <property type="entry name" value="ArgJ"/>
    <property type="match status" value="1"/>
</dbReference>
<comment type="subunit">
    <text evidence="2 6">Heterotetramer of two alpha and two beta chains.</text>
</comment>
<feature type="site" description="Involved in the stabilization of negative charge on the oxyanion by the formation of the oxyanion hole" evidence="6">
    <location>
        <position position="115"/>
    </location>
</feature>
<dbReference type="SUPFAM" id="SSF56266">
    <property type="entry name" value="DmpA/ArgJ-like"/>
    <property type="match status" value="1"/>
</dbReference>
<keyword evidence="3 6" id="KW-0808">Transferase</keyword>
<feature type="chain" id="PRO_5044904794" description="Arginine biosynthesis bifunctional protein ArgJ alpha chain" evidence="6">
    <location>
        <begin position="1"/>
        <end position="185"/>
    </location>
</feature>
<accession>A0ABW2SL18</accession>
<feature type="binding site" evidence="6">
    <location>
        <position position="266"/>
    </location>
    <ligand>
        <name>substrate</name>
    </ligand>
</feature>
<comment type="caution">
    <text evidence="7">The sequence shown here is derived from an EMBL/GenBank/DDBJ whole genome shotgun (WGS) entry which is preliminary data.</text>
</comment>
<dbReference type="Proteomes" id="UP001596527">
    <property type="component" value="Unassembled WGS sequence"/>
</dbReference>
<comment type="pathway">
    <text evidence="6">Amino-acid biosynthesis; L-arginine biosynthesis; N(2)-acetyl-L-ornithine from L-glutamate: step 1/4.</text>
</comment>
<name>A0ABW2SL18_9ACTO</name>
<dbReference type="GO" id="GO:0004358">
    <property type="term" value="F:L-glutamate N-acetyltransferase activity, acting on acetyl-L-ornithine as donor"/>
    <property type="evidence" value="ECO:0007669"/>
    <property type="project" value="UniProtKB-EC"/>
</dbReference>
<dbReference type="PANTHER" id="PTHR23100">
    <property type="entry name" value="ARGININE BIOSYNTHESIS BIFUNCTIONAL PROTEIN ARGJ"/>
    <property type="match status" value="1"/>
</dbReference>
<evidence type="ECO:0000256" key="4">
    <source>
        <dbReference type="ARBA" id="ARBA00022813"/>
    </source>
</evidence>
<dbReference type="Gene3D" id="3.10.20.340">
    <property type="entry name" value="ArgJ beta chain, C-terminal domain"/>
    <property type="match status" value="1"/>
</dbReference>
<keyword evidence="6" id="KW-0963">Cytoplasm</keyword>
<protein>
    <recommendedName>
        <fullName evidence="6">Arginine biosynthesis bifunctional protein ArgJ</fullName>
    </recommendedName>
    <domain>
        <recommendedName>
            <fullName evidence="6">Glutamate N-acetyltransferase</fullName>
            <ecNumber evidence="6">2.3.1.35</ecNumber>
        </recommendedName>
        <alternativeName>
            <fullName evidence="6">Ornithine acetyltransferase</fullName>
            <shortName evidence="6">OATase</shortName>
        </alternativeName>
        <alternativeName>
            <fullName evidence="6">Ornithine transacetylase</fullName>
        </alternativeName>
    </domain>
    <domain>
        <recommendedName>
            <fullName evidence="6">Amino-acid acetyltransferase</fullName>
            <ecNumber evidence="6">2.3.1.1</ecNumber>
        </recommendedName>
        <alternativeName>
            <fullName evidence="6">N-acetylglutamate synthase</fullName>
            <shortName evidence="6">AGSase</shortName>
        </alternativeName>
    </domain>
    <component>
        <recommendedName>
            <fullName evidence="6">Arginine biosynthesis bifunctional protein ArgJ alpha chain</fullName>
        </recommendedName>
    </component>
    <component>
        <recommendedName>
            <fullName evidence="6">Arginine biosynthesis bifunctional protein ArgJ beta chain</fullName>
        </recommendedName>
    </component>
</protein>
<feature type="binding site" evidence="6">
    <location>
        <position position="153"/>
    </location>
    <ligand>
        <name>substrate</name>
    </ligand>
</feature>
<comment type="catalytic activity">
    <reaction evidence="6">
        <text>L-glutamate + acetyl-CoA = N-acetyl-L-glutamate + CoA + H(+)</text>
        <dbReference type="Rhea" id="RHEA:24292"/>
        <dbReference type="ChEBI" id="CHEBI:15378"/>
        <dbReference type="ChEBI" id="CHEBI:29985"/>
        <dbReference type="ChEBI" id="CHEBI:44337"/>
        <dbReference type="ChEBI" id="CHEBI:57287"/>
        <dbReference type="ChEBI" id="CHEBI:57288"/>
        <dbReference type="EC" id="2.3.1.1"/>
    </reaction>
</comment>
<dbReference type="CDD" id="cd02152">
    <property type="entry name" value="OAT"/>
    <property type="match status" value="1"/>
</dbReference>
<keyword evidence="8" id="KW-1185">Reference proteome</keyword>
<dbReference type="Pfam" id="PF01960">
    <property type="entry name" value="ArgJ"/>
    <property type="match status" value="1"/>
</dbReference>
<proteinExistence type="inferred from homology"/>
<feature type="chain" id="PRO_5044904793" description="Arginine biosynthesis bifunctional protein ArgJ beta chain" evidence="6">
    <location>
        <begin position="186"/>
        <end position="393"/>
    </location>
</feature>
<dbReference type="RefSeq" id="WP_380972720.1">
    <property type="nucleotide sequence ID" value="NZ_JBHTEF010000001.1"/>
</dbReference>
<comment type="similarity">
    <text evidence="1 6">Belongs to the ArgJ family.</text>
</comment>
<dbReference type="EC" id="2.3.1.1" evidence="6"/>
<feature type="site" description="Cleavage; by autolysis" evidence="6">
    <location>
        <begin position="185"/>
        <end position="186"/>
    </location>
</feature>